<dbReference type="VEuPathDB" id="FungiDB:RhiirFUN_014692"/>
<dbReference type="AlphaFoldDB" id="U9TB60"/>
<dbReference type="HOGENOM" id="CLU_1305422_0_0_1"/>
<evidence type="ECO:0000256" key="1">
    <source>
        <dbReference type="SAM" id="Coils"/>
    </source>
</evidence>
<protein>
    <submittedName>
        <fullName evidence="2">Uncharacterized protein</fullName>
    </submittedName>
</protein>
<dbReference type="VEuPathDB" id="FungiDB:RhiirFUN_014690"/>
<sequence length="211" mass="25102">MAEVFTLSEDDKNLLIAEKAYEKLKINNKQLNDELNSLQIYNLNLEKAIQIPDDVWESLNKRCYEKFDFEDLIKESTEIEELQWAEKTLPSYTIWDKFKNEGIIKSVAETKSSEILPDESETGHTFNLSDINISKPDSIETRNKVRFISQEMFEQGVKGNIIPYKRWKTQTPYKVIRWLLDVEFQDYSNLKEEERIKVLDSLYNIRFERNE</sequence>
<dbReference type="EMBL" id="KI293048">
    <property type="protein sequence ID" value="ESA05409.1"/>
    <property type="molecule type" value="Genomic_DNA"/>
</dbReference>
<reference evidence="2" key="1">
    <citation type="submission" date="2013-07" db="EMBL/GenBank/DDBJ databases">
        <title>The genome of an arbuscular mycorrhizal fungus provides insights into the evolution of the oldest plant symbiosis.</title>
        <authorList>
            <consortium name="DOE Joint Genome Institute"/>
            <person name="Tisserant E."/>
            <person name="Malbreil M."/>
            <person name="Kuo A."/>
            <person name="Kohler A."/>
            <person name="Symeonidi A."/>
            <person name="Balestrini R."/>
            <person name="Charron P."/>
            <person name="Duensing N."/>
            <person name="Frei-dit-Frey N."/>
            <person name="Gianinazzi-Pearson V."/>
            <person name="Gilbert B."/>
            <person name="Handa Y."/>
            <person name="Hijri M."/>
            <person name="Kaul R."/>
            <person name="Kawaguchi M."/>
            <person name="Krajinski F."/>
            <person name="Lammers P."/>
            <person name="Lapierre D."/>
            <person name="Masclaux F.G."/>
            <person name="Murat C."/>
            <person name="Morin E."/>
            <person name="Ndikumana S."/>
            <person name="Pagni M."/>
            <person name="Petitpierre D."/>
            <person name="Requena N."/>
            <person name="Rosikiewicz P."/>
            <person name="Riley R."/>
            <person name="Saito K."/>
            <person name="San Clemente H."/>
            <person name="Shapiro H."/>
            <person name="van Tuinen D."/>
            <person name="Becard G."/>
            <person name="Bonfante P."/>
            <person name="Paszkowski U."/>
            <person name="Shachar-Hill Y."/>
            <person name="Young J.P."/>
            <person name="Sanders I.R."/>
            <person name="Henrissat B."/>
            <person name="Rensing S.A."/>
            <person name="Grigoriev I.V."/>
            <person name="Corradi N."/>
            <person name="Roux C."/>
            <person name="Martin F."/>
        </authorList>
    </citation>
    <scope>NUCLEOTIDE SEQUENCE</scope>
    <source>
        <strain evidence="2">DAOM 197198</strain>
    </source>
</reference>
<proteinExistence type="predicted"/>
<organism evidence="2">
    <name type="scientific">Rhizophagus irregularis (strain DAOM 181602 / DAOM 197198 / MUCL 43194)</name>
    <name type="common">Arbuscular mycorrhizal fungus</name>
    <name type="synonym">Glomus intraradices</name>
    <dbReference type="NCBI Taxonomy" id="747089"/>
    <lineage>
        <taxon>Eukaryota</taxon>
        <taxon>Fungi</taxon>
        <taxon>Fungi incertae sedis</taxon>
        <taxon>Mucoromycota</taxon>
        <taxon>Glomeromycotina</taxon>
        <taxon>Glomeromycetes</taxon>
        <taxon>Glomerales</taxon>
        <taxon>Glomeraceae</taxon>
        <taxon>Rhizophagus</taxon>
    </lineage>
</organism>
<feature type="coiled-coil region" evidence="1">
    <location>
        <begin position="14"/>
        <end position="48"/>
    </location>
</feature>
<gene>
    <name evidence="2" type="ORF">GLOINDRAFT_4119</name>
</gene>
<keyword evidence="1" id="KW-0175">Coiled coil</keyword>
<evidence type="ECO:0000313" key="2">
    <source>
        <dbReference type="EMBL" id="ESA05409.1"/>
    </source>
</evidence>
<accession>U9TB60</accession>
<name>U9TB60_RHIID</name>